<accession>A0ABY4SSX6</accession>
<name>A0ABY4SSX6_9CAUL</name>
<dbReference type="RefSeq" id="WP_249751260.1">
    <property type="nucleotide sequence ID" value="NZ_CP097298.1"/>
</dbReference>
<proteinExistence type="predicted"/>
<keyword evidence="2" id="KW-1185">Reference proteome</keyword>
<sequence length="127" mass="14314">MQLIGQGWIYRVGNSLIRVENAFAWLGWAQERLVVNDEPVRSAGAWYGLSRDFKEDWLTPTGEGELLVRLTSRLNGISCDAWLDGVEIEPEALRVARWRGDRNSWAPAEAWAPAGKHAWIVRKPSAA</sequence>
<dbReference type="Proteomes" id="UP001055429">
    <property type="component" value="Chromosome"/>
</dbReference>
<organism evidence="1 2">
    <name type="scientific">Brevundimonas albigilva</name>
    <dbReference type="NCBI Taxonomy" id="1312364"/>
    <lineage>
        <taxon>Bacteria</taxon>
        <taxon>Pseudomonadati</taxon>
        <taxon>Pseudomonadota</taxon>
        <taxon>Alphaproteobacteria</taxon>
        <taxon>Caulobacterales</taxon>
        <taxon>Caulobacteraceae</taxon>
        <taxon>Brevundimonas</taxon>
    </lineage>
</organism>
<reference evidence="1" key="1">
    <citation type="submission" date="2022-05" db="EMBL/GenBank/DDBJ databases">
        <title>Brevundimonas albigilva TT17 genome sequence.</title>
        <authorList>
            <person name="Lee K."/>
            <person name="Son H."/>
        </authorList>
    </citation>
    <scope>NUCLEOTIDE SEQUENCE</scope>
    <source>
        <strain evidence="1">TT17</strain>
    </source>
</reference>
<protein>
    <submittedName>
        <fullName evidence="1">Uncharacterized protein</fullName>
    </submittedName>
</protein>
<evidence type="ECO:0000313" key="2">
    <source>
        <dbReference type="Proteomes" id="UP001055429"/>
    </source>
</evidence>
<evidence type="ECO:0000313" key="1">
    <source>
        <dbReference type="EMBL" id="URI15948.1"/>
    </source>
</evidence>
<gene>
    <name evidence="1" type="ORF">M8231_02860</name>
</gene>
<dbReference type="EMBL" id="CP097649">
    <property type="protein sequence ID" value="URI15948.1"/>
    <property type="molecule type" value="Genomic_DNA"/>
</dbReference>